<gene>
    <name evidence="1" type="ORF">HM131_02055</name>
</gene>
<sequence length="142" mass="16589">MEITPYRSAGRLLLNMTKDEVQSQLKEKPKYVIDDDGPTEHYTKAGLLVHYSPDGNRSRVFEFVDHSKPEINGIRFLHMKAKQAQKVLKKIDRSVTEVADTYISEKLGISLYMLNDRVETLLVFEKGYYDEMFRLLEELENE</sequence>
<organism evidence="1 2">
    <name type="scientific">Halobacillus mangrovi</name>
    <dbReference type="NCBI Taxonomy" id="402384"/>
    <lineage>
        <taxon>Bacteria</taxon>
        <taxon>Bacillati</taxon>
        <taxon>Bacillota</taxon>
        <taxon>Bacilli</taxon>
        <taxon>Bacillales</taxon>
        <taxon>Bacillaceae</taxon>
        <taxon>Halobacillus</taxon>
    </lineage>
</organism>
<protein>
    <submittedName>
        <fullName evidence="1">Uncharacterized protein</fullName>
    </submittedName>
</protein>
<dbReference type="AlphaFoldDB" id="A0A1W5ZQW6"/>
<accession>A0A1W5ZQW6</accession>
<dbReference type="STRING" id="402384.HM131_02055"/>
<keyword evidence="2" id="KW-1185">Reference proteome</keyword>
<proteinExistence type="predicted"/>
<dbReference type="Proteomes" id="UP000192527">
    <property type="component" value="Chromosome"/>
</dbReference>
<evidence type="ECO:0000313" key="2">
    <source>
        <dbReference type="Proteomes" id="UP000192527"/>
    </source>
</evidence>
<reference evidence="1 2" key="1">
    <citation type="submission" date="2017-04" db="EMBL/GenBank/DDBJ databases">
        <title>The whole genome sequencing and assembly of Halobacillus mangrovi strain.</title>
        <authorList>
            <person name="Lee S.-J."/>
            <person name="Park M.-K."/>
            <person name="Kim J.-Y."/>
            <person name="Lee Y.-J."/>
            <person name="Yi H."/>
            <person name="Bahn Y.-S."/>
            <person name="Kim J.F."/>
            <person name="Lee D.-W."/>
        </authorList>
    </citation>
    <scope>NUCLEOTIDE SEQUENCE [LARGE SCALE GENOMIC DNA]</scope>
    <source>
        <strain evidence="1 2">KTB 131</strain>
    </source>
</reference>
<evidence type="ECO:0000313" key="1">
    <source>
        <dbReference type="EMBL" id="ARI75683.1"/>
    </source>
</evidence>
<dbReference type="EMBL" id="CP020772">
    <property type="protein sequence ID" value="ARI75683.1"/>
    <property type="molecule type" value="Genomic_DNA"/>
</dbReference>
<dbReference type="KEGG" id="hmn:HM131_02055"/>
<dbReference type="RefSeq" id="WP_085027456.1">
    <property type="nucleotide sequence ID" value="NZ_CP020772.1"/>
</dbReference>
<name>A0A1W5ZQW6_9BACI</name>